<evidence type="ECO:0000256" key="4">
    <source>
        <dbReference type="SAM" id="Coils"/>
    </source>
</evidence>
<dbReference type="AlphaFoldDB" id="A0A976QT45"/>
<feature type="coiled-coil region" evidence="4">
    <location>
        <begin position="859"/>
        <end position="917"/>
    </location>
</feature>
<accession>A0A976QT45</accession>
<sequence>MDYMRNGSIRYISMENWMAYTGPVVLVAKPGVNIIAASNGSGKSAIVCAIALSLGFDVNIVSRGDNIRSFVKRGCSTSVLKVGLVDDQSVDSTLHIERRITLIENPSKEDSENVSKAGQPSSKNLFSVKNEWILNGKHSTLDSIKASHRKLNIQLDNLLTFLAQANVGKFAAMTPQELFRSTLNAINLKYVEEFDNLVHVSQNIKSRVSESKLIEEHLQSCENKLSELKIMNDSMSKLKDATLYRNIIKLKLYQIKLSNITKGYEVTRKRIGDTNNEIYTSETKYNKLKEKYRRMESGAKSLYDDSKNKIDQANRIMGIDNSEHQANSITESSNNEPVEQAFYDTMSLLTSLASEIKRARSREKIAGDADSIKAKIDQITEDINTLKSKLVSNDEIVNQIAKEKVNEENLRYKLRKYANQSTLKFEQLQFESLLNHLPYMKRDLITRYVNHYKDNPSELHPIVVNDIRVKGKLNRAIVEDTIGNYLDCILLKTLEYDGNLKILKNFRLPIVTVPTEPNVLCRVSKKMKLFGVKEFVHELIEASEDTIQCLSSLCQINETFIIDEGFYGEYFLKNRNPEQLFNNFYATMLDEISYQTGKRVNSFKYFVGRKKHLYKHFAESNYFLDSESVINENPKVLIEYANYGLKSENRELESVEVELDKTIKQLYELNNKLAENNGVNKHLNKKIYELGKQQMSLEKSLKTLSTTDHQSNFEKNWTEELEKLKEKRLKILNTSIMESAKNLLIKLQKSAHIKNLLLEASETYNGYCDQMNEIKERGEALKVSQTQIETLKSNLGLLKNTYEEQKIRMDDYKNIISQAKRDIKTSEELYETSYLNEEQTRTFSEIKKDFENRLINMSDADLEKELIKADEQLSKLENDDIEEIKLIKMIQEERLNKKKYNEDLGKMREEIRMLTDQRNSEYQEWQQRVKQLVKEIDENFGRYMKYIGDGSDGQVRLELNVEDIKETKLRILVKFDREKDLLPLLTSYQSGGERGVTTMVYIISVQNLTNNPFFVIDEINQGLDSHYERKLMKLLLRSPNDSPSDSQMSENVEDRGHDKMAQYFILTPQLISGYDLSNATLHFPLNGPGIERSLGF</sequence>
<dbReference type="EMBL" id="CP056067">
    <property type="protein sequence ID" value="UKJ89746.2"/>
    <property type="molecule type" value="Genomic_DNA"/>
</dbReference>
<feature type="domain" description="Rad50/SbcC-type AAA" evidence="5">
    <location>
        <begin position="12"/>
        <end position="225"/>
    </location>
</feature>
<dbReference type="PANTHER" id="PTHR45916">
    <property type="entry name" value="STRUCTURAL MAINTENANCE OF CHROMOSOMES PROTEIN 5"/>
    <property type="match status" value="1"/>
</dbReference>
<dbReference type="Proteomes" id="UP000244803">
    <property type="component" value="Chromosome 4"/>
</dbReference>
<dbReference type="Gene3D" id="3.40.50.300">
    <property type="entry name" value="P-loop containing nucleotide triphosphate hydrolases"/>
    <property type="match status" value="2"/>
</dbReference>
<name>A0A976QT45_THEOR</name>
<dbReference type="InterPro" id="IPR038729">
    <property type="entry name" value="Rad50/SbcC_AAA"/>
</dbReference>
<dbReference type="GO" id="GO:0016887">
    <property type="term" value="F:ATP hydrolysis activity"/>
    <property type="evidence" value="ECO:0007669"/>
    <property type="project" value="InterPro"/>
</dbReference>
<feature type="coiled-coil region" evidence="4">
    <location>
        <begin position="788"/>
        <end position="829"/>
    </location>
</feature>
<dbReference type="OrthoDB" id="10254973at2759"/>
<feature type="coiled-coil region" evidence="4">
    <location>
        <begin position="645"/>
        <end position="672"/>
    </location>
</feature>
<dbReference type="GO" id="GO:0003697">
    <property type="term" value="F:single-stranded DNA binding"/>
    <property type="evidence" value="ECO:0007669"/>
    <property type="project" value="TreeGrafter"/>
</dbReference>
<protein>
    <recommendedName>
        <fullName evidence="2">Structural maintenance of chromosomes protein 5</fullName>
    </recommendedName>
</protein>
<dbReference type="GO" id="GO:0000724">
    <property type="term" value="P:double-strand break repair via homologous recombination"/>
    <property type="evidence" value="ECO:0007669"/>
    <property type="project" value="TreeGrafter"/>
</dbReference>
<evidence type="ECO:0000313" key="6">
    <source>
        <dbReference type="EMBL" id="UKJ89746.2"/>
    </source>
</evidence>
<dbReference type="SUPFAM" id="SSF52540">
    <property type="entry name" value="P-loop containing nucleoside triphosphate hydrolases"/>
    <property type="match status" value="1"/>
</dbReference>
<gene>
    <name evidence="6" type="ORF">MACJ_003000</name>
</gene>
<dbReference type="GO" id="GO:0030915">
    <property type="term" value="C:Smc5-Smc6 complex"/>
    <property type="evidence" value="ECO:0007669"/>
    <property type="project" value="TreeGrafter"/>
</dbReference>
<organism evidence="6 7">
    <name type="scientific">Theileria orientalis</name>
    <dbReference type="NCBI Taxonomy" id="68886"/>
    <lineage>
        <taxon>Eukaryota</taxon>
        <taxon>Sar</taxon>
        <taxon>Alveolata</taxon>
        <taxon>Apicomplexa</taxon>
        <taxon>Aconoidasida</taxon>
        <taxon>Piroplasmida</taxon>
        <taxon>Theileriidae</taxon>
        <taxon>Theileria</taxon>
    </lineage>
</organism>
<dbReference type="InterPro" id="IPR027417">
    <property type="entry name" value="P-loop_NTPase"/>
</dbReference>
<evidence type="ECO:0000259" key="5">
    <source>
        <dbReference type="Pfam" id="PF13476"/>
    </source>
</evidence>
<evidence type="ECO:0000256" key="2">
    <source>
        <dbReference type="ARBA" id="ARBA00018687"/>
    </source>
</evidence>
<dbReference type="GO" id="GO:0005634">
    <property type="term" value="C:nucleus"/>
    <property type="evidence" value="ECO:0007669"/>
    <property type="project" value="TreeGrafter"/>
</dbReference>
<reference evidence="6" key="1">
    <citation type="submission" date="2022-07" db="EMBL/GenBank/DDBJ databases">
        <title>Evaluation of T. orientalis genome assembly methods using nanopore sequencing and analysis of variation between genomes.</title>
        <authorList>
            <person name="Yam J."/>
            <person name="Micallef M.L."/>
            <person name="Liu M."/>
            <person name="Djordjevic S.P."/>
            <person name="Bogema D.R."/>
            <person name="Jenkins C."/>
        </authorList>
    </citation>
    <scope>NUCLEOTIDE SEQUENCE</scope>
    <source>
        <strain evidence="6">Fish Creek</strain>
    </source>
</reference>
<evidence type="ECO:0000313" key="7">
    <source>
        <dbReference type="Proteomes" id="UP000244803"/>
    </source>
</evidence>
<dbReference type="PANTHER" id="PTHR45916:SF1">
    <property type="entry name" value="STRUCTURAL MAINTENANCE OF CHROMOSOMES PROTEIN 5"/>
    <property type="match status" value="1"/>
</dbReference>
<proteinExistence type="inferred from homology"/>
<dbReference type="Pfam" id="PF13476">
    <property type="entry name" value="AAA_23"/>
    <property type="match status" value="1"/>
</dbReference>
<evidence type="ECO:0000256" key="3">
    <source>
        <dbReference type="ARBA" id="ARBA00023054"/>
    </source>
</evidence>
<comment type="similarity">
    <text evidence="1">Belongs to the SMC family. SMC5 subfamily.</text>
</comment>
<evidence type="ECO:0000256" key="1">
    <source>
        <dbReference type="ARBA" id="ARBA00010171"/>
    </source>
</evidence>
<keyword evidence="3 4" id="KW-0175">Coiled coil</keyword>